<feature type="chain" id="PRO_5002257548" description="Knottin scorpion toxin-like domain-containing protein" evidence="1">
    <location>
        <begin position="25"/>
        <end position="82"/>
    </location>
</feature>
<sequence length="82" mass="9574">MSFFQNILISFVFTIFFMTSNVHCTNNVPDFGVEEKFTKCTYPCNKEAACDWFCRAKYQSTGTCSSGRCCCVWKIKKLEQFY</sequence>
<dbReference type="HOGENOM" id="CLU_183259_1_0_1"/>
<dbReference type="AlphaFoldDB" id="A0A0D3BDB4"/>
<dbReference type="EnsemblPlants" id="Bo3g084150.1">
    <property type="protein sequence ID" value="Bo3g084150.1"/>
    <property type="gene ID" value="Bo3g084150"/>
</dbReference>
<reference evidence="2" key="2">
    <citation type="submission" date="2015-03" db="UniProtKB">
        <authorList>
            <consortium name="EnsemblPlants"/>
        </authorList>
    </citation>
    <scope>IDENTIFICATION</scope>
</reference>
<reference evidence="2 3" key="1">
    <citation type="journal article" date="2014" name="Genome Biol.">
        <title>Transcriptome and methylome profiling reveals relics of genome dominance in the mesopolyploid Brassica oleracea.</title>
        <authorList>
            <person name="Parkin I.A."/>
            <person name="Koh C."/>
            <person name="Tang H."/>
            <person name="Robinson S.J."/>
            <person name="Kagale S."/>
            <person name="Clarke W.E."/>
            <person name="Town C.D."/>
            <person name="Nixon J."/>
            <person name="Krishnakumar V."/>
            <person name="Bidwell S.L."/>
            <person name="Denoeud F."/>
            <person name="Belcram H."/>
            <person name="Links M.G."/>
            <person name="Just J."/>
            <person name="Clarke C."/>
            <person name="Bender T."/>
            <person name="Huebert T."/>
            <person name="Mason A.S."/>
            <person name="Pires J.C."/>
            <person name="Barker G."/>
            <person name="Moore J."/>
            <person name="Walley P.G."/>
            <person name="Manoli S."/>
            <person name="Batley J."/>
            <person name="Edwards D."/>
            <person name="Nelson M.N."/>
            <person name="Wang X."/>
            <person name="Paterson A.H."/>
            <person name="King G."/>
            <person name="Bancroft I."/>
            <person name="Chalhoub B."/>
            <person name="Sharpe A.G."/>
        </authorList>
    </citation>
    <scope>NUCLEOTIDE SEQUENCE</scope>
    <source>
        <strain evidence="2 3">cv. TO1000</strain>
    </source>
</reference>
<feature type="signal peptide" evidence="1">
    <location>
        <begin position="1"/>
        <end position="24"/>
    </location>
</feature>
<protein>
    <recommendedName>
        <fullName evidence="4">Knottin scorpion toxin-like domain-containing protein</fullName>
    </recommendedName>
</protein>
<proteinExistence type="predicted"/>
<dbReference type="Gramene" id="Bo3g084150.1">
    <property type="protein sequence ID" value="Bo3g084150.1"/>
    <property type="gene ID" value="Bo3g084150"/>
</dbReference>
<accession>A0A0D3BDB4</accession>
<evidence type="ECO:0000256" key="1">
    <source>
        <dbReference type="SAM" id="SignalP"/>
    </source>
</evidence>
<name>A0A0D3BDB4_BRAOL</name>
<organism evidence="2 3">
    <name type="scientific">Brassica oleracea var. oleracea</name>
    <dbReference type="NCBI Taxonomy" id="109376"/>
    <lineage>
        <taxon>Eukaryota</taxon>
        <taxon>Viridiplantae</taxon>
        <taxon>Streptophyta</taxon>
        <taxon>Embryophyta</taxon>
        <taxon>Tracheophyta</taxon>
        <taxon>Spermatophyta</taxon>
        <taxon>Magnoliopsida</taxon>
        <taxon>eudicotyledons</taxon>
        <taxon>Gunneridae</taxon>
        <taxon>Pentapetalae</taxon>
        <taxon>rosids</taxon>
        <taxon>malvids</taxon>
        <taxon>Brassicales</taxon>
        <taxon>Brassicaceae</taxon>
        <taxon>Brassiceae</taxon>
        <taxon>Brassica</taxon>
    </lineage>
</organism>
<evidence type="ECO:0008006" key="4">
    <source>
        <dbReference type="Google" id="ProtNLM"/>
    </source>
</evidence>
<dbReference type="Proteomes" id="UP000032141">
    <property type="component" value="Chromosome C3"/>
</dbReference>
<keyword evidence="1" id="KW-0732">Signal</keyword>
<evidence type="ECO:0000313" key="3">
    <source>
        <dbReference type="Proteomes" id="UP000032141"/>
    </source>
</evidence>
<evidence type="ECO:0000313" key="2">
    <source>
        <dbReference type="EnsemblPlants" id="Bo3g084150.1"/>
    </source>
</evidence>
<keyword evidence="3" id="KW-1185">Reference proteome</keyword>